<evidence type="ECO:0000313" key="1">
    <source>
        <dbReference type="EMBL" id="KYP74067.1"/>
    </source>
</evidence>
<dbReference type="Gene3D" id="3.10.10.10">
    <property type="entry name" value="HIV Type 1 Reverse Transcriptase, subunit A, domain 1"/>
    <property type="match status" value="1"/>
</dbReference>
<dbReference type="InterPro" id="IPR043128">
    <property type="entry name" value="Rev_trsase/Diguanyl_cyclase"/>
</dbReference>
<dbReference type="PANTHER" id="PTHR24559:SF444">
    <property type="entry name" value="REVERSE TRANSCRIPTASE DOMAIN-CONTAINING PROTEIN"/>
    <property type="match status" value="1"/>
</dbReference>
<dbReference type="Gramene" id="C.cajan_06547.t">
    <property type="protein sequence ID" value="C.cajan_06547.t.cds1"/>
    <property type="gene ID" value="C.cajan_06547"/>
</dbReference>
<proteinExistence type="predicted"/>
<dbReference type="CDD" id="cd01647">
    <property type="entry name" value="RT_LTR"/>
    <property type="match status" value="1"/>
</dbReference>
<keyword evidence="2" id="KW-1185">Reference proteome</keyword>
<organism evidence="1 2">
    <name type="scientific">Cajanus cajan</name>
    <name type="common">Pigeon pea</name>
    <name type="synonym">Cajanus indicus</name>
    <dbReference type="NCBI Taxonomy" id="3821"/>
    <lineage>
        <taxon>Eukaryota</taxon>
        <taxon>Viridiplantae</taxon>
        <taxon>Streptophyta</taxon>
        <taxon>Embryophyta</taxon>
        <taxon>Tracheophyta</taxon>
        <taxon>Spermatophyta</taxon>
        <taxon>Magnoliopsida</taxon>
        <taxon>eudicotyledons</taxon>
        <taxon>Gunneridae</taxon>
        <taxon>Pentapetalae</taxon>
        <taxon>rosids</taxon>
        <taxon>fabids</taxon>
        <taxon>Fabales</taxon>
        <taxon>Fabaceae</taxon>
        <taxon>Papilionoideae</taxon>
        <taxon>50 kb inversion clade</taxon>
        <taxon>NPAAA clade</taxon>
        <taxon>indigoferoid/millettioid clade</taxon>
        <taxon>Phaseoleae</taxon>
        <taxon>Cajanus</taxon>
    </lineage>
</organism>
<name>A0A151U441_CAJCA</name>
<dbReference type="Proteomes" id="UP000075243">
    <property type="component" value="Chromosome 2"/>
</dbReference>
<accession>A0A151U441</accession>
<dbReference type="SUPFAM" id="SSF56672">
    <property type="entry name" value="DNA/RNA polymerases"/>
    <property type="match status" value="1"/>
</dbReference>
<dbReference type="STRING" id="3821.A0A151U441"/>
<dbReference type="Gene3D" id="3.30.70.270">
    <property type="match status" value="1"/>
</dbReference>
<dbReference type="AlphaFoldDB" id="A0A151U441"/>
<protein>
    <submittedName>
        <fullName evidence="1">Transposon Ty3-I Gag-Pol polyprotein</fullName>
    </submittedName>
</protein>
<dbReference type="EMBL" id="CM003604">
    <property type="protein sequence ID" value="KYP74067.1"/>
    <property type="molecule type" value="Genomic_DNA"/>
</dbReference>
<dbReference type="PANTHER" id="PTHR24559">
    <property type="entry name" value="TRANSPOSON TY3-I GAG-POL POLYPROTEIN"/>
    <property type="match status" value="1"/>
</dbReference>
<evidence type="ECO:0000313" key="2">
    <source>
        <dbReference type="Proteomes" id="UP000075243"/>
    </source>
</evidence>
<gene>
    <name evidence="1" type="ORF">KK1_006735</name>
</gene>
<dbReference type="InterPro" id="IPR053134">
    <property type="entry name" value="RNA-dir_DNA_polymerase"/>
</dbReference>
<dbReference type="InterPro" id="IPR043502">
    <property type="entry name" value="DNA/RNA_pol_sf"/>
</dbReference>
<dbReference type="OMA" id="ICVKLEV"/>
<reference evidence="1 2" key="1">
    <citation type="journal article" date="2012" name="Nat. Biotechnol.">
        <title>Draft genome sequence of pigeonpea (Cajanus cajan), an orphan legume crop of resource-poor farmers.</title>
        <authorList>
            <person name="Varshney R.K."/>
            <person name="Chen W."/>
            <person name="Li Y."/>
            <person name="Bharti A.K."/>
            <person name="Saxena R.K."/>
            <person name="Schlueter J.A."/>
            <person name="Donoghue M.T."/>
            <person name="Azam S."/>
            <person name="Fan G."/>
            <person name="Whaley A.M."/>
            <person name="Farmer A.D."/>
            <person name="Sheridan J."/>
            <person name="Iwata A."/>
            <person name="Tuteja R."/>
            <person name="Penmetsa R.V."/>
            <person name="Wu W."/>
            <person name="Upadhyaya H.D."/>
            <person name="Yang S.P."/>
            <person name="Shah T."/>
            <person name="Saxena K.B."/>
            <person name="Michael T."/>
            <person name="McCombie W.R."/>
            <person name="Yang B."/>
            <person name="Zhang G."/>
            <person name="Yang H."/>
            <person name="Wang J."/>
            <person name="Spillane C."/>
            <person name="Cook D.R."/>
            <person name="May G.D."/>
            <person name="Xu X."/>
            <person name="Jackson S.A."/>
        </authorList>
    </citation>
    <scope>NUCLEOTIDE SEQUENCE [LARGE SCALE GENOMIC DNA]</scope>
    <source>
        <strain evidence="2">cv. Asha</strain>
    </source>
</reference>
<sequence>MISPLELSKLKKQLEELLDKTFIMPSVLSPWGVPVLLATKKNGSMRLCVDYCQLNKVIIKNKYFLLRINDLMDQLVEACMFSKIDLRIGYHQICVKLEVIPKIAFRTCYVHYEY</sequence>